<protein>
    <submittedName>
        <fullName evidence="5">Flavin reductase (DIM6/NTAB) family NADH-FMN oxidoreductase RutF</fullName>
    </submittedName>
</protein>
<dbReference type="Gene3D" id="2.30.110.10">
    <property type="entry name" value="Electron Transport, Fmn-binding Protein, Chain A"/>
    <property type="match status" value="1"/>
</dbReference>
<proteinExistence type="inferred from homology"/>
<evidence type="ECO:0000256" key="1">
    <source>
        <dbReference type="ARBA" id="ARBA00008898"/>
    </source>
</evidence>
<dbReference type="InterPro" id="IPR012349">
    <property type="entry name" value="Split_barrel_FMN-bd"/>
</dbReference>
<keyword evidence="6" id="KW-1185">Reference proteome</keyword>
<evidence type="ECO:0000259" key="4">
    <source>
        <dbReference type="SMART" id="SM00903"/>
    </source>
</evidence>
<accession>A0A841CR89</accession>
<feature type="domain" description="Flavin reductase like" evidence="4">
    <location>
        <begin position="32"/>
        <end position="177"/>
    </location>
</feature>
<comment type="similarity">
    <text evidence="1">Belongs to the non-flavoprotein flavin reductase family.</text>
</comment>
<dbReference type="SUPFAM" id="SSF50475">
    <property type="entry name" value="FMN-binding split barrel"/>
    <property type="match status" value="1"/>
</dbReference>
<evidence type="ECO:0000313" key="5">
    <source>
        <dbReference type="EMBL" id="MBB5958557.1"/>
    </source>
</evidence>
<dbReference type="GO" id="GO:0042602">
    <property type="term" value="F:riboflavin reductase (NADPH) activity"/>
    <property type="evidence" value="ECO:0007669"/>
    <property type="project" value="TreeGrafter"/>
</dbReference>
<evidence type="ECO:0000313" key="6">
    <source>
        <dbReference type="Proteomes" id="UP000547510"/>
    </source>
</evidence>
<dbReference type="GO" id="GO:0010181">
    <property type="term" value="F:FMN binding"/>
    <property type="evidence" value="ECO:0007669"/>
    <property type="project" value="InterPro"/>
</dbReference>
<dbReference type="PANTHER" id="PTHR30466:SF11">
    <property type="entry name" value="FLAVIN-DEPENDENT MONOOXYGENASE, REDUCTASE SUBUNIT HSAB"/>
    <property type="match status" value="1"/>
</dbReference>
<name>A0A841CR89_9PSEU</name>
<dbReference type="Pfam" id="PF01613">
    <property type="entry name" value="Flavin_Reduct"/>
    <property type="match status" value="1"/>
</dbReference>
<sequence length="184" mass="19586">MGADFLPQERPGPTAGGSTGNGVTPGAFREFMGAYFTGVTIITSIDDEGRPHGLTCNSLTSVTLSPPTLLVSLDARSGTLDALRSRSGFVVNLLHDGGQGAAELFASPDPDRFELVNWRRSPRLGLPWLVDDAYAEAECEVDRTMVVGDHVLVFGRVVDVEGGSGSPLLYGMRNFARRLTDTSA</sequence>
<dbReference type="InterPro" id="IPR002563">
    <property type="entry name" value="Flavin_Rdtase-like_dom"/>
</dbReference>
<reference evidence="5 6" key="1">
    <citation type="submission" date="2020-08" db="EMBL/GenBank/DDBJ databases">
        <title>Genomic Encyclopedia of Type Strains, Phase III (KMG-III): the genomes of soil and plant-associated and newly described type strains.</title>
        <authorList>
            <person name="Whitman W."/>
        </authorList>
    </citation>
    <scope>NUCLEOTIDE SEQUENCE [LARGE SCALE GENOMIC DNA]</scope>
    <source>
        <strain evidence="5 6">CECT 8640</strain>
    </source>
</reference>
<dbReference type="PANTHER" id="PTHR30466">
    <property type="entry name" value="FLAVIN REDUCTASE"/>
    <property type="match status" value="1"/>
</dbReference>
<dbReference type="AlphaFoldDB" id="A0A841CR89"/>
<dbReference type="Proteomes" id="UP000547510">
    <property type="component" value="Unassembled WGS sequence"/>
</dbReference>
<dbReference type="SMART" id="SM00903">
    <property type="entry name" value="Flavin_Reduct"/>
    <property type="match status" value="1"/>
</dbReference>
<keyword evidence="2" id="KW-0560">Oxidoreductase</keyword>
<comment type="caution">
    <text evidence="5">The sequence shown here is derived from an EMBL/GenBank/DDBJ whole genome shotgun (WGS) entry which is preliminary data.</text>
</comment>
<organism evidence="5 6">
    <name type="scientific">Saccharothrix tamanrassetensis</name>
    <dbReference type="NCBI Taxonomy" id="1051531"/>
    <lineage>
        <taxon>Bacteria</taxon>
        <taxon>Bacillati</taxon>
        <taxon>Actinomycetota</taxon>
        <taxon>Actinomycetes</taxon>
        <taxon>Pseudonocardiales</taxon>
        <taxon>Pseudonocardiaceae</taxon>
        <taxon>Saccharothrix</taxon>
    </lineage>
</organism>
<feature type="region of interest" description="Disordered" evidence="3">
    <location>
        <begin position="1"/>
        <end position="23"/>
    </location>
</feature>
<evidence type="ECO:0000256" key="3">
    <source>
        <dbReference type="SAM" id="MobiDB-lite"/>
    </source>
</evidence>
<dbReference type="InterPro" id="IPR050268">
    <property type="entry name" value="NADH-dep_flavin_reductase"/>
</dbReference>
<dbReference type="EMBL" id="JACHJN010000008">
    <property type="protein sequence ID" value="MBB5958557.1"/>
    <property type="molecule type" value="Genomic_DNA"/>
</dbReference>
<gene>
    <name evidence="5" type="ORF">FHS29_005165</name>
</gene>
<dbReference type="RefSeq" id="WP_184694600.1">
    <property type="nucleotide sequence ID" value="NZ_JACHJN010000008.1"/>
</dbReference>
<evidence type="ECO:0000256" key="2">
    <source>
        <dbReference type="ARBA" id="ARBA00023002"/>
    </source>
</evidence>